<reference evidence="2 3" key="1">
    <citation type="submission" date="2017-06" db="EMBL/GenBank/DDBJ databases">
        <authorList>
            <person name="Kim H.J."/>
            <person name="Triplett B.A."/>
        </authorList>
    </citation>
    <scope>NUCLEOTIDE SEQUENCE [LARGE SCALE GENOMIC DNA]</scope>
    <source>
        <strain evidence="2 3">DSM 18704</strain>
    </source>
</reference>
<dbReference type="Proteomes" id="UP000198356">
    <property type="component" value="Unassembled WGS sequence"/>
</dbReference>
<keyword evidence="1" id="KW-1133">Transmembrane helix</keyword>
<keyword evidence="1" id="KW-0472">Membrane</keyword>
<evidence type="ECO:0000256" key="1">
    <source>
        <dbReference type="SAM" id="Phobius"/>
    </source>
</evidence>
<feature type="transmembrane region" description="Helical" evidence="1">
    <location>
        <begin position="52"/>
        <end position="71"/>
    </location>
</feature>
<sequence>MHGSNKPTIYARADVEKLTGPLAHTPWWTYLFPLGIGGGIITGAVYLSSVTIIGAIPVAVVGGFFLLYYAVYTVADARGADDATIYRNPMSGLH</sequence>
<name>A0A239LMP3_9BACT</name>
<dbReference type="EMBL" id="FZOU01000007">
    <property type="protein sequence ID" value="SNT31751.1"/>
    <property type="molecule type" value="Genomic_DNA"/>
</dbReference>
<organism evidence="2 3">
    <name type="scientific">Granulicella rosea</name>
    <dbReference type="NCBI Taxonomy" id="474952"/>
    <lineage>
        <taxon>Bacteria</taxon>
        <taxon>Pseudomonadati</taxon>
        <taxon>Acidobacteriota</taxon>
        <taxon>Terriglobia</taxon>
        <taxon>Terriglobales</taxon>
        <taxon>Acidobacteriaceae</taxon>
        <taxon>Granulicella</taxon>
    </lineage>
</organism>
<proteinExistence type="predicted"/>
<accession>A0A239LMP3</accession>
<evidence type="ECO:0000313" key="3">
    <source>
        <dbReference type="Proteomes" id="UP000198356"/>
    </source>
</evidence>
<gene>
    <name evidence="2" type="ORF">SAMN05421770_107147</name>
</gene>
<feature type="transmembrane region" description="Helical" evidence="1">
    <location>
        <begin position="27"/>
        <end position="47"/>
    </location>
</feature>
<protein>
    <submittedName>
        <fullName evidence="2">Uncharacterized protein</fullName>
    </submittedName>
</protein>
<keyword evidence="1" id="KW-0812">Transmembrane</keyword>
<keyword evidence="3" id="KW-1185">Reference proteome</keyword>
<evidence type="ECO:0000313" key="2">
    <source>
        <dbReference type="EMBL" id="SNT31751.1"/>
    </source>
</evidence>
<dbReference type="AlphaFoldDB" id="A0A239LMP3"/>